<dbReference type="AlphaFoldDB" id="A0A4Y7SBF6"/>
<accession>A0A4Y7SBF6</accession>
<gene>
    <name evidence="1" type="ORF">FA13DRAFT_557335</name>
</gene>
<organism evidence="1 2">
    <name type="scientific">Coprinellus micaceus</name>
    <name type="common">Glistening ink-cap mushroom</name>
    <name type="synonym">Coprinus micaceus</name>
    <dbReference type="NCBI Taxonomy" id="71717"/>
    <lineage>
        <taxon>Eukaryota</taxon>
        <taxon>Fungi</taxon>
        <taxon>Dikarya</taxon>
        <taxon>Basidiomycota</taxon>
        <taxon>Agaricomycotina</taxon>
        <taxon>Agaricomycetes</taxon>
        <taxon>Agaricomycetidae</taxon>
        <taxon>Agaricales</taxon>
        <taxon>Agaricineae</taxon>
        <taxon>Psathyrellaceae</taxon>
        <taxon>Coprinellus</taxon>
    </lineage>
</organism>
<reference evidence="1 2" key="1">
    <citation type="journal article" date="2019" name="Nat. Ecol. Evol.">
        <title>Megaphylogeny resolves global patterns of mushroom evolution.</title>
        <authorList>
            <person name="Varga T."/>
            <person name="Krizsan K."/>
            <person name="Foldi C."/>
            <person name="Dima B."/>
            <person name="Sanchez-Garcia M."/>
            <person name="Sanchez-Ramirez S."/>
            <person name="Szollosi G.J."/>
            <person name="Szarkandi J.G."/>
            <person name="Papp V."/>
            <person name="Albert L."/>
            <person name="Andreopoulos W."/>
            <person name="Angelini C."/>
            <person name="Antonin V."/>
            <person name="Barry K.W."/>
            <person name="Bougher N.L."/>
            <person name="Buchanan P."/>
            <person name="Buyck B."/>
            <person name="Bense V."/>
            <person name="Catcheside P."/>
            <person name="Chovatia M."/>
            <person name="Cooper J."/>
            <person name="Damon W."/>
            <person name="Desjardin D."/>
            <person name="Finy P."/>
            <person name="Geml J."/>
            <person name="Haridas S."/>
            <person name="Hughes K."/>
            <person name="Justo A."/>
            <person name="Karasinski D."/>
            <person name="Kautmanova I."/>
            <person name="Kiss B."/>
            <person name="Kocsube S."/>
            <person name="Kotiranta H."/>
            <person name="LaButti K.M."/>
            <person name="Lechner B.E."/>
            <person name="Liimatainen K."/>
            <person name="Lipzen A."/>
            <person name="Lukacs Z."/>
            <person name="Mihaltcheva S."/>
            <person name="Morgado L.N."/>
            <person name="Niskanen T."/>
            <person name="Noordeloos M.E."/>
            <person name="Ohm R.A."/>
            <person name="Ortiz-Santana B."/>
            <person name="Ovrebo C."/>
            <person name="Racz N."/>
            <person name="Riley R."/>
            <person name="Savchenko A."/>
            <person name="Shiryaev A."/>
            <person name="Soop K."/>
            <person name="Spirin V."/>
            <person name="Szebenyi C."/>
            <person name="Tomsovsky M."/>
            <person name="Tulloss R.E."/>
            <person name="Uehling J."/>
            <person name="Grigoriev I.V."/>
            <person name="Vagvolgyi C."/>
            <person name="Papp T."/>
            <person name="Martin F.M."/>
            <person name="Miettinen O."/>
            <person name="Hibbett D.S."/>
            <person name="Nagy L.G."/>
        </authorList>
    </citation>
    <scope>NUCLEOTIDE SEQUENCE [LARGE SCALE GENOMIC DNA]</scope>
    <source>
        <strain evidence="1 2">FP101781</strain>
    </source>
</reference>
<proteinExistence type="predicted"/>
<name>A0A4Y7SBF6_COPMI</name>
<sequence>MISVNVQPSKRALGIFGSRVHEELLSYDAKATRQHQAYPLDLVGCIPRNLDTPPVTEIGARAQTPQDPVALELGKVIATKDAPRAPSFHVRCPKLAKSERWRWHGSPRESIWDDFPRF</sequence>
<dbReference type="EMBL" id="QPFP01000232">
    <property type="protein sequence ID" value="TEB18711.1"/>
    <property type="molecule type" value="Genomic_DNA"/>
</dbReference>
<evidence type="ECO:0000313" key="1">
    <source>
        <dbReference type="EMBL" id="TEB18711.1"/>
    </source>
</evidence>
<dbReference type="Proteomes" id="UP000298030">
    <property type="component" value="Unassembled WGS sequence"/>
</dbReference>
<keyword evidence="2" id="KW-1185">Reference proteome</keyword>
<evidence type="ECO:0000313" key="2">
    <source>
        <dbReference type="Proteomes" id="UP000298030"/>
    </source>
</evidence>
<protein>
    <submittedName>
        <fullName evidence="1">Uncharacterized protein</fullName>
    </submittedName>
</protein>
<comment type="caution">
    <text evidence="1">The sequence shown here is derived from an EMBL/GenBank/DDBJ whole genome shotgun (WGS) entry which is preliminary data.</text>
</comment>